<organism evidence="3 4">
    <name type="scientific">Agaricus bisporus var. burnettii</name>
    <dbReference type="NCBI Taxonomy" id="192524"/>
    <lineage>
        <taxon>Eukaryota</taxon>
        <taxon>Fungi</taxon>
        <taxon>Dikarya</taxon>
        <taxon>Basidiomycota</taxon>
        <taxon>Agaricomycotina</taxon>
        <taxon>Agaricomycetes</taxon>
        <taxon>Agaricomycetidae</taxon>
        <taxon>Agaricales</taxon>
        <taxon>Agaricineae</taxon>
        <taxon>Agaricaceae</taxon>
        <taxon>Agaricus</taxon>
    </lineage>
</organism>
<dbReference type="GO" id="GO:0000324">
    <property type="term" value="C:fungal-type vacuole"/>
    <property type="evidence" value="ECO:0007669"/>
    <property type="project" value="TreeGrafter"/>
</dbReference>
<feature type="signal peptide" evidence="1">
    <location>
        <begin position="1"/>
        <end position="19"/>
    </location>
</feature>
<dbReference type="GO" id="GO:0034599">
    <property type="term" value="P:cellular response to oxidative stress"/>
    <property type="evidence" value="ECO:0007669"/>
    <property type="project" value="TreeGrafter"/>
</dbReference>
<dbReference type="PANTHER" id="PTHR45694">
    <property type="entry name" value="GLUTAREDOXIN 2"/>
    <property type="match status" value="1"/>
</dbReference>
<sequence length="210" mass="23642">MSTRRTLIRLLLLVFVVSAFIWTFGSHLPESWKDTGILAYPLSRANILRAQKQTNELYGLLYLVTTDSEENQHILADRVDLDPSEPIALEVYAAGNKALDWTAKTEEINSKYPVIVFSKTFCPFSKKAKELLTRYDLQPPPKIIEVDIRADSSTLKVLLTRLTHHSTFPNVIIRGKSIGGSDDLQALHKNHTLSDLLKEAGVSVQNKEVQ</sequence>
<name>A0A8H7F7T1_AGABI</name>
<dbReference type="PANTHER" id="PTHR45694:SF5">
    <property type="entry name" value="GLUTAREDOXIN 2"/>
    <property type="match status" value="1"/>
</dbReference>
<dbReference type="SUPFAM" id="SSF52833">
    <property type="entry name" value="Thioredoxin-like"/>
    <property type="match status" value="1"/>
</dbReference>
<dbReference type="PRINTS" id="PR00160">
    <property type="entry name" value="GLUTAREDOXIN"/>
</dbReference>
<dbReference type="InterPro" id="IPR036249">
    <property type="entry name" value="Thioredoxin-like_sf"/>
</dbReference>
<reference evidence="3 4" key="1">
    <citation type="journal article" name="Sci. Rep.">
        <title>Telomere-to-telomere assembled and centromere annotated genomes of the two main subspecies of the button mushroom Agaricus bisporus reveal especially polymorphic chromosome ends.</title>
        <authorList>
            <person name="Sonnenberg A.S.M."/>
            <person name="Sedaghat-Telgerd N."/>
            <person name="Lavrijssen B."/>
            <person name="Ohm R.A."/>
            <person name="Hendrickx P.M."/>
            <person name="Scholtmeijer K."/>
            <person name="Baars J.J.P."/>
            <person name="van Peer A."/>
        </authorList>
    </citation>
    <scope>NUCLEOTIDE SEQUENCE [LARGE SCALE GENOMIC DNA]</scope>
    <source>
        <strain evidence="3 4">H119_p4</strain>
    </source>
</reference>
<dbReference type="OMA" id="HILSHSM"/>
<dbReference type="PROSITE" id="PS51354">
    <property type="entry name" value="GLUTAREDOXIN_2"/>
    <property type="match status" value="1"/>
</dbReference>
<keyword evidence="1" id="KW-0732">Signal</keyword>
<comment type="caution">
    <text evidence="3">The sequence shown here is derived from an EMBL/GenBank/DDBJ whole genome shotgun (WGS) entry which is preliminary data.</text>
</comment>
<dbReference type="GO" id="GO:0005796">
    <property type="term" value="C:Golgi lumen"/>
    <property type="evidence" value="ECO:0007669"/>
    <property type="project" value="TreeGrafter"/>
</dbReference>
<evidence type="ECO:0000313" key="4">
    <source>
        <dbReference type="Proteomes" id="UP000629468"/>
    </source>
</evidence>
<gene>
    <name evidence="3" type="ORF">Agabi119p4_1605</name>
</gene>
<dbReference type="Proteomes" id="UP000629468">
    <property type="component" value="Unassembled WGS sequence"/>
</dbReference>
<dbReference type="Gene3D" id="3.40.30.10">
    <property type="entry name" value="Glutaredoxin"/>
    <property type="match status" value="1"/>
</dbReference>
<dbReference type="GO" id="GO:0005801">
    <property type="term" value="C:cis-Golgi network"/>
    <property type="evidence" value="ECO:0007669"/>
    <property type="project" value="TreeGrafter"/>
</dbReference>
<evidence type="ECO:0000313" key="3">
    <source>
        <dbReference type="EMBL" id="KAF7782229.1"/>
    </source>
</evidence>
<dbReference type="AlphaFoldDB" id="A0A8H7F7T1"/>
<evidence type="ECO:0000259" key="2">
    <source>
        <dbReference type="Pfam" id="PF00462"/>
    </source>
</evidence>
<dbReference type="InterPro" id="IPR014025">
    <property type="entry name" value="Glutaredoxin_subgr"/>
</dbReference>
<dbReference type="EMBL" id="JABXXO010000003">
    <property type="protein sequence ID" value="KAF7782229.1"/>
    <property type="molecule type" value="Genomic_DNA"/>
</dbReference>
<proteinExistence type="predicted"/>
<dbReference type="GO" id="GO:0015038">
    <property type="term" value="F:glutathione disulfide oxidoreductase activity"/>
    <property type="evidence" value="ECO:0007669"/>
    <property type="project" value="TreeGrafter"/>
</dbReference>
<feature type="chain" id="PRO_5034898377" description="Glutaredoxin domain-containing protein" evidence="1">
    <location>
        <begin position="20"/>
        <end position="210"/>
    </location>
</feature>
<feature type="domain" description="Glutaredoxin" evidence="2">
    <location>
        <begin position="114"/>
        <end position="178"/>
    </location>
</feature>
<protein>
    <recommendedName>
        <fullName evidence="2">Glutaredoxin domain-containing protein</fullName>
    </recommendedName>
</protein>
<dbReference type="Pfam" id="PF00462">
    <property type="entry name" value="Glutaredoxin"/>
    <property type="match status" value="1"/>
</dbReference>
<dbReference type="CDD" id="cd03419">
    <property type="entry name" value="GRX_GRXh_1_2_like"/>
    <property type="match status" value="1"/>
</dbReference>
<evidence type="ECO:0000256" key="1">
    <source>
        <dbReference type="SAM" id="SignalP"/>
    </source>
</evidence>
<accession>A0A8H7F7T1</accession>
<dbReference type="InterPro" id="IPR002109">
    <property type="entry name" value="Glutaredoxin"/>
</dbReference>